<accession>A0A0D6Q001</accession>
<comment type="caution">
    <text evidence="2">The sequence shown here is derived from an EMBL/GenBank/DDBJ whole genome shotgun (WGS) entry which is preliminary data.</text>
</comment>
<evidence type="ECO:0000313" key="3">
    <source>
        <dbReference type="Proteomes" id="UP000032675"/>
    </source>
</evidence>
<name>A0A0D6Q001_KOMEU</name>
<reference evidence="2 3" key="1">
    <citation type="submission" date="2012-11" db="EMBL/GenBank/DDBJ databases">
        <title>Whole genome sequence of Gluconacetobacter europaeus NBRC3261.</title>
        <authorList>
            <person name="Azuma Y."/>
            <person name="Higashiura N."/>
            <person name="Hirakawa H."/>
            <person name="Matsushita K."/>
        </authorList>
    </citation>
    <scope>NUCLEOTIDE SEQUENCE [LARGE SCALE GENOMIC DNA]</scope>
    <source>
        <strain evidence="2 3">NBRC 3261</strain>
    </source>
</reference>
<feature type="domain" description="Bro-N" evidence="1">
    <location>
        <begin position="1"/>
        <end position="89"/>
    </location>
</feature>
<dbReference type="AlphaFoldDB" id="A0A0D6Q001"/>
<dbReference type="Pfam" id="PF02498">
    <property type="entry name" value="Bro-N"/>
    <property type="match status" value="1"/>
</dbReference>
<proteinExistence type="predicted"/>
<dbReference type="Proteomes" id="UP000032675">
    <property type="component" value="Unassembled WGS sequence"/>
</dbReference>
<evidence type="ECO:0000313" key="2">
    <source>
        <dbReference type="EMBL" id="GAN96739.1"/>
    </source>
</evidence>
<dbReference type="EMBL" id="BANI01000086">
    <property type="protein sequence ID" value="GAN96739.1"/>
    <property type="molecule type" value="Genomic_DNA"/>
</dbReference>
<gene>
    <name evidence="2" type="ORF">Geu3261_0093_022</name>
</gene>
<evidence type="ECO:0000259" key="1">
    <source>
        <dbReference type="PROSITE" id="PS51750"/>
    </source>
</evidence>
<dbReference type="PROSITE" id="PS51750">
    <property type="entry name" value="BRO_N"/>
    <property type="match status" value="1"/>
</dbReference>
<dbReference type="RefSeq" id="WP_204368368.1">
    <property type="nucleotide sequence ID" value="NZ_BANI01000086.1"/>
</dbReference>
<protein>
    <recommendedName>
        <fullName evidence="1">Bro-N domain-containing protein</fullName>
    </recommendedName>
</protein>
<organism evidence="2 3">
    <name type="scientific">Komagataeibacter europaeus NBRC 3261</name>
    <dbReference type="NCBI Taxonomy" id="1234669"/>
    <lineage>
        <taxon>Bacteria</taxon>
        <taxon>Pseudomonadati</taxon>
        <taxon>Pseudomonadota</taxon>
        <taxon>Alphaproteobacteria</taxon>
        <taxon>Acetobacterales</taxon>
        <taxon>Acetobacteraceae</taxon>
        <taxon>Komagataeibacter</taxon>
    </lineage>
</organism>
<dbReference type="InterPro" id="IPR003497">
    <property type="entry name" value="BRO_N_domain"/>
</dbReference>
<sequence length="97" mass="11511">MNEDERQGVKRIDTFKWQTREFPGPKARQIARDYVAHPLFDHLDNRVHSLITISESGLYRLIMRCDKPDARPFQDWVTRVALPTLRKEGVYVRNSRT</sequence>
<dbReference type="SMART" id="SM01040">
    <property type="entry name" value="Bro-N"/>
    <property type="match status" value="1"/>
</dbReference>